<evidence type="ECO:0000256" key="1">
    <source>
        <dbReference type="SAM" id="Phobius"/>
    </source>
</evidence>
<dbReference type="RefSeq" id="WP_092789783.1">
    <property type="nucleotide sequence ID" value="NZ_FNXF01000001.1"/>
</dbReference>
<proteinExistence type="predicted"/>
<evidence type="ECO:0000313" key="2">
    <source>
        <dbReference type="EMBL" id="SEH60661.1"/>
    </source>
</evidence>
<keyword evidence="1" id="KW-1133">Transmembrane helix</keyword>
<dbReference type="NCBIfam" id="TIGR02532">
    <property type="entry name" value="IV_pilin_GFxxxE"/>
    <property type="match status" value="1"/>
</dbReference>
<accession>A0A1H6JNB0</accession>
<dbReference type="EMBL" id="FNXF01000001">
    <property type="protein sequence ID" value="SEH60661.1"/>
    <property type="molecule type" value="Genomic_DNA"/>
</dbReference>
<keyword evidence="1" id="KW-0472">Membrane</keyword>
<dbReference type="NCBIfam" id="TIGR02523">
    <property type="entry name" value="type_IV_pilV"/>
    <property type="match status" value="1"/>
</dbReference>
<dbReference type="Pfam" id="PF07963">
    <property type="entry name" value="N_methyl"/>
    <property type="match status" value="1"/>
</dbReference>
<protein>
    <submittedName>
        <fullName evidence="2">Type IV pilus assembly protein PilV</fullName>
    </submittedName>
</protein>
<dbReference type="InterPro" id="IPR012902">
    <property type="entry name" value="N_methyl_site"/>
</dbReference>
<dbReference type="Proteomes" id="UP000199371">
    <property type="component" value="Unassembled WGS sequence"/>
</dbReference>
<dbReference type="STRING" id="173990.SAMN05660691_00479"/>
<dbReference type="InterPro" id="IPR013362">
    <property type="entry name" value="Pilus_4_PilV"/>
</dbReference>
<organism evidence="2 3">
    <name type="scientific">Rheinheimera pacifica</name>
    <dbReference type="NCBI Taxonomy" id="173990"/>
    <lineage>
        <taxon>Bacteria</taxon>
        <taxon>Pseudomonadati</taxon>
        <taxon>Pseudomonadota</taxon>
        <taxon>Gammaproteobacteria</taxon>
        <taxon>Chromatiales</taxon>
        <taxon>Chromatiaceae</taxon>
        <taxon>Rheinheimera</taxon>
    </lineage>
</organism>
<dbReference type="OrthoDB" id="8547299at2"/>
<name>A0A1H6JNB0_9GAMM</name>
<sequence>MNNGVRTFNKQHGVSLLEVLVSVLVLGIGLLGVAALQTSSMRHTNSSLEKTMAVILTDTLAELLRANPQAARLGNYAFSDCTGSDVLGTAAWVQDVKQATREDACPVVSWEGDRYTVTITWGDERLNTQNAIVTQVMP</sequence>
<evidence type="ECO:0000313" key="3">
    <source>
        <dbReference type="Proteomes" id="UP000199371"/>
    </source>
</evidence>
<reference evidence="3" key="1">
    <citation type="submission" date="2016-10" db="EMBL/GenBank/DDBJ databases">
        <authorList>
            <person name="Varghese N."/>
            <person name="Submissions S."/>
        </authorList>
    </citation>
    <scope>NUCLEOTIDE SEQUENCE [LARGE SCALE GENOMIC DNA]</scope>
    <source>
        <strain evidence="3">DSM 17616</strain>
    </source>
</reference>
<keyword evidence="1" id="KW-0812">Transmembrane</keyword>
<keyword evidence="3" id="KW-1185">Reference proteome</keyword>
<gene>
    <name evidence="2" type="ORF">SAMN05660691_00479</name>
</gene>
<dbReference type="AlphaFoldDB" id="A0A1H6JNB0"/>
<feature type="transmembrane region" description="Helical" evidence="1">
    <location>
        <begin position="12"/>
        <end position="36"/>
    </location>
</feature>
<dbReference type="PROSITE" id="PS00409">
    <property type="entry name" value="PROKAR_NTER_METHYL"/>
    <property type="match status" value="1"/>
</dbReference>